<keyword evidence="2" id="KW-0648">Protein biosynthesis</keyword>
<evidence type="ECO:0000256" key="1">
    <source>
        <dbReference type="SAM" id="MobiDB-lite"/>
    </source>
</evidence>
<proteinExistence type="predicted"/>
<keyword evidence="3" id="KW-1185">Reference proteome</keyword>
<protein>
    <submittedName>
        <fullName evidence="2">Translation initiation factor 1A</fullName>
    </submittedName>
</protein>
<dbReference type="GO" id="GO:0003743">
    <property type="term" value="F:translation initiation factor activity"/>
    <property type="evidence" value="ECO:0007669"/>
    <property type="project" value="UniProtKB-KW"/>
</dbReference>
<feature type="compositionally biased region" description="Polar residues" evidence="1">
    <location>
        <begin position="28"/>
        <end position="40"/>
    </location>
</feature>
<dbReference type="Proteomes" id="UP000325081">
    <property type="component" value="Unassembled WGS sequence"/>
</dbReference>
<sequence>MVAGGVCVGVKQKISTTPTAAIAKDSIPSPQFSPESSQRHASLPPPPPLTEIKNISPNGSQIIFYGCEREKNYEEKIVNSMDDQIFSCILAGISDELASQIFSVATDIKGAAKVKIRCFSSSNFTSRIFLHSFDFLMEDELAQYRKSSDAPLLEFIPKKKNL</sequence>
<evidence type="ECO:0000313" key="3">
    <source>
        <dbReference type="Proteomes" id="UP000325081"/>
    </source>
</evidence>
<comment type="caution">
    <text evidence="2">The sequence shown here is derived from an EMBL/GenBank/DDBJ whole genome shotgun (WGS) entry which is preliminary data.</text>
</comment>
<gene>
    <name evidence="2" type="ORF">STAS_06056</name>
</gene>
<name>A0A5A7PBZ0_STRAF</name>
<dbReference type="EMBL" id="BKCP01004306">
    <property type="protein sequence ID" value="GER30134.1"/>
    <property type="molecule type" value="Genomic_DNA"/>
</dbReference>
<keyword evidence="2" id="KW-0396">Initiation factor</keyword>
<feature type="region of interest" description="Disordered" evidence="1">
    <location>
        <begin position="24"/>
        <end position="51"/>
    </location>
</feature>
<reference evidence="3" key="1">
    <citation type="journal article" date="2019" name="Curr. Biol.">
        <title>Genome Sequence of Striga asiatica Provides Insight into the Evolution of Plant Parasitism.</title>
        <authorList>
            <person name="Yoshida S."/>
            <person name="Kim S."/>
            <person name="Wafula E.K."/>
            <person name="Tanskanen J."/>
            <person name="Kim Y.M."/>
            <person name="Honaas L."/>
            <person name="Yang Z."/>
            <person name="Spallek T."/>
            <person name="Conn C.E."/>
            <person name="Ichihashi Y."/>
            <person name="Cheong K."/>
            <person name="Cui S."/>
            <person name="Der J.P."/>
            <person name="Gundlach H."/>
            <person name="Jiao Y."/>
            <person name="Hori C."/>
            <person name="Ishida J.K."/>
            <person name="Kasahara H."/>
            <person name="Kiba T."/>
            <person name="Kim M.S."/>
            <person name="Koo N."/>
            <person name="Laohavisit A."/>
            <person name="Lee Y.H."/>
            <person name="Lumba S."/>
            <person name="McCourt P."/>
            <person name="Mortimer J.C."/>
            <person name="Mutuku J.M."/>
            <person name="Nomura T."/>
            <person name="Sasaki-Sekimoto Y."/>
            <person name="Seto Y."/>
            <person name="Wang Y."/>
            <person name="Wakatake T."/>
            <person name="Sakakibara H."/>
            <person name="Demura T."/>
            <person name="Yamaguchi S."/>
            <person name="Yoneyama K."/>
            <person name="Manabe R.I."/>
            <person name="Nelson D.C."/>
            <person name="Schulman A.H."/>
            <person name="Timko M.P."/>
            <person name="dePamphilis C.W."/>
            <person name="Choi D."/>
            <person name="Shirasu K."/>
        </authorList>
    </citation>
    <scope>NUCLEOTIDE SEQUENCE [LARGE SCALE GENOMIC DNA]</scope>
    <source>
        <strain evidence="3">cv. UVA1</strain>
    </source>
</reference>
<accession>A0A5A7PBZ0</accession>
<dbReference type="AlphaFoldDB" id="A0A5A7PBZ0"/>
<organism evidence="2 3">
    <name type="scientific">Striga asiatica</name>
    <name type="common">Asiatic witchweed</name>
    <name type="synonym">Buchnera asiatica</name>
    <dbReference type="NCBI Taxonomy" id="4170"/>
    <lineage>
        <taxon>Eukaryota</taxon>
        <taxon>Viridiplantae</taxon>
        <taxon>Streptophyta</taxon>
        <taxon>Embryophyta</taxon>
        <taxon>Tracheophyta</taxon>
        <taxon>Spermatophyta</taxon>
        <taxon>Magnoliopsida</taxon>
        <taxon>eudicotyledons</taxon>
        <taxon>Gunneridae</taxon>
        <taxon>Pentapetalae</taxon>
        <taxon>asterids</taxon>
        <taxon>lamiids</taxon>
        <taxon>Lamiales</taxon>
        <taxon>Orobanchaceae</taxon>
        <taxon>Buchnereae</taxon>
        <taxon>Striga</taxon>
    </lineage>
</organism>
<evidence type="ECO:0000313" key="2">
    <source>
        <dbReference type="EMBL" id="GER30134.1"/>
    </source>
</evidence>